<evidence type="ECO:0000313" key="8">
    <source>
        <dbReference type="EMBL" id="AKG44442.1"/>
    </source>
</evidence>
<keyword evidence="2 4" id="KW-0813">Transport</keyword>
<evidence type="ECO:0000256" key="2">
    <source>
        <dbReference type="ARBA" id="ARBA00022448"/>
    </source>
</evidence>
<evidence type="ECO:0000259" key="7">
    <source>
        <dbReference type="Pfam" id="PF12849"/>
    </source>
</evidence>
<protein>
    <recommendedName>
        <fullName evidence="4">Phosphate-binding protein</fullName>
    </recommendedName>
</protein>
<dbReference type="AlphaFoldDB" id="A0A0F7FW12"/>
<dbReference type="PROSITE" id="PS51257">
    <property type="entry name" value="PROKAR_LIPOPROTEIN"/>
    <property type="match status" value="1"/>
</dbReference>
<feature type="chain" id="PRO_5038991528" description="Phosphate-binding protein" evidence="6">
    <location>
        <begin position="19"/>
        <end position="366"/>
    </location>
</feature>
<dbReference type="InterPro" id="IPR005673">
    <property type="entry name" value="ABC_phos-bd_PstS"/>
</dbReference>
<dbReference type="PANTHER" id="PTHR42996:SF1">
    <property type="entry name" value="PHOSPHATE-BINDING PROTEIN PSTS"/>
    <property type="match status" value="1"/>
</dbReference>
<evidence type="ECO:0000256" key="1">
    <source>
        <dbReference type="ARBA" id="ARBA00008725"/>
    </source>
</evidence>
<dbReference type="RefSeq" id="WP_030729818.1">
    <property type="nucleotide sequence ID" value="NZ_CP009922.3"/>
</dbReference>
<dbReference type="EMBL" id="CP009922">
    <property type="protein sequence ID" value="AKG44442.1"/>
    <property type="molecule type" value="Genomic_DNA"/>
</dbReference>
<accession>A0A0F7FW12</accession>
<dbReference type="CDD" id="cd13565">
    <property type="entry name" value="PBP2_PstS"/>
    <property type="match status" value="1"/>
</dbReference>
<feature type="domain" description="PBP" evidence="7">
    <location>
        <begin position="44"/>
        <end position="337"/>
    </location>
</feature>
<dbReference type="InterPro" id="IPR050962">
    <property type="entry name" value="Phosphate-bind_PstS"/>
</dbReference>
<dbReference type="GO" id="GO:0043190">
    <property type="term" value="C:ATP-binding cassette (ABC) transporter complex"/>
    <property type="evidence" value="ECO:0007669"/>
    <property type="project" value="InterPro"/>
</dbReference>
<reference evidence="8" key="1">
    <citation type="submission" date="2019-08" db="EMBL/GenBank/DDBJ databases">
        <title>Complete genome sequence of a mangrove-derived Streptomyces xiamenensis.</title>
        <authorList>
            <person name="Xu J."/>
        </authorList>
    </citation>
    <scope>NUCLEOTIDE SEQUENCE</scope>
    <source>
        <strain evidence="8">318</strain>
    </source>
</reference>
<dbReference type="InterPro" id="IPR024370">
    <property type="entry name" value="PBP_domain"/>
</dbReference>
<dbReference type="GO" id="GO:0035435">
    <property type="term" value="P:phosphate ion transmembrane transport"/>
    <property type="evidence" value="ECO:0007669"/>
    <property type="project" value="InterPro"/>
</dbReference>
<evidence type="ECO:0000256" key="5">
    <source>
        <dbReference type="PIRSR" id="PIRSR002756-1"/>
    </source>
</evidence>
<feature type="signal peptide" evidence="6">
    <location>
        <begin position="1"/>
        <end position="18"/>
    </location>
</feature>
<dbReference type="STRING" id="408015.SXIM_30580"/>
<evidence type="ECO:0000256" key="6">
    <source>
        <dbReference type="SAM" id="SignalP"/>
    </source>
</evidence>
<dbReference type="HOGENOM" id="CLU_034528_0_0_11"/>
<keyword evidence="6" id="KW-0732">Signal</keyword>
<organism evidence="8 9">
    <name type="scientific">Streptomyces xiamenensis</name>
    <dbReference type="NCBI Taxonomy" id="408015"/>
    <lineage>
        <taxon>Bacteria</taxon>
        <taxon>Bacillati</taxon>
        <taxon>Actinomycetota</taxon>
        <taxon>Actinomycetes</taxon>
        <taxon>Kitasatosporales</taxon>
        <taxon>Streptomycetaceae</taxon>
        <taxon>Streptomyces</taxon>
    </lineage>
</organism>
<gene>
    <name evidence="8" type="ORF">SXIM_30580</name>
</gene>
<dbReference type="KEGG" id="sxi:SXIM_30580"/>
<keyword evidence="9" id="KW-1185">Reference proteome</keyword>
<name>A0A0F7FW12_9ACTN</name>
<evidence type="ECO:0000256" key="3">
    <source>
        <dbReference type="ARBA" id="ARBA00022592"/>
    </source>
</evidence>
<feature type="binding site" evidence="5">
    <location>
        <position position="100"/>
    </location>
    <ligand>
        <name>phosphate</name>
        <dbReference type="ChEBI" id="CHEBI:43474"/>
    </ligand>
</feature>
<feature type="binding site" evidence="5">
    <location>
        <begin position="52"/>
        <end position="54"/>
    </location>
    <ligand>
        <name>phosphate</name>
        <dbReference type="ChEBI" id="CHEBI:43474"/>
    </ligand>
</feature>
<evidence type="ECO:0000313" key="9">
    <source>
        <dbReference type="Proteomes" id="UP000034034"/>
    </source>
</evidence>
<dbReference type="Proteomes" id="UP000034034">
    <property type="component" value="Chromosome"/>
</dbReference>
<keyword evidence="3 4" id="KW-0592">Phosphate transport</keyword>
<dbReference type="SUPFAM" id="SSF53850">
    <property type="entry name" value="Periplasmic binding protein-like II"/>
    <property type="match status" value="1"/>
</dbReference>
<feature type="binding site" evidence="5">
    <location>
        <position position="82"/>
    </location>
    <ligand>
        <name>phosphate</name>
        <dbReference type="ChEBI" id="CHEBI:43474"/>
    </ligand>
</feature>
<sequence>MKLGAAAALVTSALLLTAACGTDDNSGLPGAVDFSADHLECGPRGSLLASGSSAQANAMEVWVNTYQANCDDSQINYKATGSGAGIQEFLQGRTAFAGSDSVMSDEELAASRAVCADGGQAIHLPMAAGPIAIGYNLPGVEDLVLDAPTLARVFDSGITRWNDPAIAALNPGVTLPDLPITPFHRSDGSGTTDNLTQYLNGSAPQQWPYEPGKNWKGKGGQAADGSSGLVGMVQQNAGAISYFELSYAHQNNISTVRIDTGAPEPVAVSVENASSAIAAGEVVGEGGDLALELDYATREPGAYPIVLVTYEIICDKGNNPGTLDLTKAFLGYAAGDEGQGALAEIDYAPIPDRIIAQVRDRVAGMS</sequence>
<evidence type="ECO:0000256" key="4">
    <source>
        <dbReference type="PIRNR" id="PIRNR002756"/>
    </source>
</evidence>
<feature type="binding site" evidence="5">
    <location>
        <begin position="189"/>
        <end position="191"/>
    </location>
    <ligand>
        <name>phosphate</name>
        <dbReference type="ChEBI" id="CHEBI:43474"/>
    </ligand>
</feature>
<dbReference type="GO" id="GO:0042301">
    <property type="term" value="F:phosphate ion binding"/>
    <property type="evidence" value="ECO:0007669"/>
    <property type="project" value="InterPro"/>
</dbReference>
<dbReference type="NCBIfam" id="TIGR00975">
    <property type="entry name" value="3a0107s03"/>
    <property type="match status" value="1"/>
</dbReference>
<dbReference type="Gene3D" id="3.40.190.10">
    <property type="entry name" value="Periplasmic binding protein-like II"/>
    <property type="match status" value="2"/>
</dbReference>
<proteinExistence type="inferred from homology"/>
<dbReference type="PANTHER" id="PTHR42996">
    <property type="entry name" value="PHOSPHATE-BINDING PROTEIN PSTS"/>
    <property type="match status" value="1"/>
</dbReference>
<dbReference type="PIRSF" id="PIRSF002756">
    <property type="entry name" value="PstS"/>
    <property type="match status" value="1"/>
</dbReference>
<dbReference type="PATRIC" id="fig|408015.6.peg.3097"/>
<dbReference type="Pfam" id="PF12849">
    <property type="entry name" value="PBP_like_2"/>
    <property type="match status" value="1"/>
</dbReference>
<comment type="similarity">
    <text evidence="1 4">Belongs to the PstS family.</text>
</comment>